<dbReference type="SUPFAM" id="SSF56529">
    <property type="entry name" value="FAH"/>
    <property type="match status" value="1"/>
</dbReference>
<protein>
    <submittedName>
        <fullName evidence="4">Fumarylacetoacetate (FAA) hydrolase family protein</fullName>
    </submittedName>
</protein>
<dbReference type="GO" id="GO:0016787">
    <property type="term" value="F:hydrolase activity"/>
    <property type="evidence" value="ECO:0007669"/>
    <property type="project" value="UniProtKB-KW"/>
</dbReference>
<organism evidence="4 5">
    <name type="scientific">Chromohalobacter marismortui</name>
    <dbReference type="NCBI Taxonomy" id="42055"/>
    <lineage>
        <taxon>Bacteria</taxon>
        <taxon>Pseudomonadati</taxon>
        <taxon>Pseudomonadota</taxon>
        <taxon>Gammaproteobacteria</taxon>
        <taxon>Oceanospirillales</taxon>
        <taxon>Halomonadaceae</taxon>
        <taxon>Chromohalobacter</taxon>
    </lineage>
</organism>
<evidence type="ECO:0000259" key="3">
    <source>
        <dbReference type="Pfam" id="PF01557"/>
    </source>
</evidence>
<dbReference type="InterPro" id="IPR011234">
    <property type="entry name" value="Fumarylacetoacetase-like_C"/>
</dbReference>
<dbReference type="EMBL" id="SOBR01000001">
    <property type="protein sequence ID" value="TDU24663.1"/>
    <property type="molecule type" value="Genomic_DNA"/>
</dbReference>
<keyword evidence="4" id="KW-0378">Hydrolase</keyword>
<dbReference type="InterPro" id="IPR051121">
    <property type="entry name" value="FAH"/>
</dbReference>
<dbReference type="AlphaFoldDB" id="A0A4R7NU84"/>
<name>A0A4R7NU84_9GAMM</name>
<evidence type="ECO:0000256" key="2">
    <source>
        <dbReference type="ARBA" id="ARBA00022723"/>
    </source>
</evidence>
<accession>A0A4R7NU84</accession>
<evidence type="ECO:0000313" key="5">
    <source>
        <dbReference type="Proteomes" id="UP000295380"/>
    </source>
</evidence>
<dbReference type="InterPro" id="IPR036663">
    <property type="entry name" value="Fumarylacetoacetase_C_sf"/>
</dbReference>
<evidence type="ECO:0000313" key="4">
    <source>
        <dbReference type="EMBL" id="TDU24663.1"/>
    </source>
</evidence>
<evidence type="ECO:0000256" key="1">
    <source>
        <dbReference type="ARBA" id="ARBA00010211"/>
    </source>
</evidence>
<sequence>MATLVCPPVVAPHCSLGSCHGYTNVYVEHVSSMFNIYHQRDEAKGAPMNEFHPFLPQDAGNDRLIGRVWDPDVQGPRLVTVRDGMLHDISGLAPTFSALLEFDDVSARIAQAPDAPLLAVSDCLEASLEAEGDPATWHLLAPCDLQAIKACGVTFASSMLERVIEEQARGDSQKAATLRETVTSLIGDDLSQLTPGSDEAQALKTKLVELDAWSQYLEVGIGPDAEVFTKSQPMSAVGLGHRVGIHPASKWNNPEPEVVLAVDSRGQVRGATLGNDVNLRDVEGRSALLLGKAKDNNASCAIGPFVRLFDEDFDIDSVRALEVTLDVRGEDGFHLDAVSSMNQISRDPLDLVAQTLGSHHQYPDGFMLFLGTLFAPTQDRDTQGSGFTHHLEDVVTIATPTLGALVNRVDTSDRIRPWQFGSGALLNYLMRISRDIDPARDD</sequence>
<comment type="similarity">
    <text evidence="1">Belongs to the FAH family.</text>
</comment>
<keyword evidence="2" id="KW-0479">Metal-binding</keyword>
<dbReference type="GO" id="GO:0044281">
    <property type="term" value="P:small molecule metabolic process"/>
    <property type="evidence" value="ECO:0007669"/>
    <property type="project" value="UniProtKB-ARBA"/>
</dbReference>
<dbReference type="Proteomes" id="UP000295380">
    <property type="component" value="Unassembled WGS sequence"/>
</dbReference>
<dbReference type="GO" id="GO:0046872">
    <property type="term" value="F:metal ion binding"/>
    <property type="evidence" value="ECO:0007669"/>
    <property type="project" value="UniProtKB-KW"/>
</dbReference>
<gene>
    <name evidence="4" type="ORF">C8E00_10140</name>
</gene>
<dbReference type="PANTHER" id="PTHR42796">
    <property type="entry name" value="FUMARYLACETOACETATE HYDROLASE DOMAIN-CONTAINING PROTEIN 2A-RELATED"/>
    <property type="match status" value="1"/>
</dbReference>
<dbReference type="Gene3D" id="3.90.850.10">
    <property type="entry name" value="Fumarylacetoacetase-like, C-terminal domain"/>
    <property type="match status" value="1"/>
</dbReference>
<dbReference type="PANTHER" id="PTHR42796:SF7">
    <property type="entry name" value="2-DEHYDRO-3-DEOXY-D-ARABINONATE DEHYDRATASE"/>
    <property type="match status" value="1"/>
</dbReference>
<feature type="domain" description="Fumarylacetoacetase-like C-terminal" evidence="3">
    <location>
        <begin position="266"/>
        <end position="409"/>
    </location>
</feature>
<dbReference type="Pfam" id="PF01557">
    <property type="entry name" value="FAA_hydrolase"/>
    <property type="match status" value="1"/>
</dbReference>
<comment type="caution">
    <text evidence="4">The sequence shown here is derived from an EMBL/GenBank/DDBJ whole genome shotgun (WGS) entry which is preliminary data.</text>
</comment>
<reference evidence="4 5" key="1">
    <citation type="submission" date="2019-03" db="EMBL/GenBank/DDBJ databases">
        <title>Genomic Encyclopedia of Type Strains, Phase IV (KMG-IV): sequencing the most valuable type-strain genomes for metagenomic binning, comparative biology and taxonomic classification.</title>
        <authorList>
            <person name="Goeker M."/>
        </authorList>
    </citation>
    <scope>NUCLEOTIDE SEQUENCE [LARGE SCALE GENOMIC DNA]</scope>
    <source>
        <strain evidence="4 5">DSM 6770</strain>
    </source>
</reference>
<proteinExistence type="inferred from homology"/>
<keyword evidence="5" id="KW-1185">Reference proteome</keyword>